<evidence type="ECO:0000313" key="1">
    <source>
        <dbReference type="EMBL" id="CAG8685847.1"/>
    </source>
</evidence>
<dbReference type="EMBL" id="CAJVPT010027982">
    <property type="protein sequence ID" value="CAG8685847.1"/>
    <property type="molecule type" value="Genomic_DNA"/>
</dbReference>
<accession>A0ACA9P6N9</accession>
<sequence>EEYFDSEIERSMSRMQAVIELGRFIREKNNIGLKTPLKELVVIHPDLQYHSDVFSLQKYIIEELNIKNLVVTSEEDKYGIKYKAEADWKVLGQKLKKGVIEVKKALPTLTSDQVKEFLRTKEMLINSIKIVDEDLQVIRYHEKADSHYETNTDKDVFILLDVKVYQELQDEGLAREVAGLQAIDPVLMYYKFIKDVDNQIERILQTQSEVIVKILKRPLFPISEKAEGTEVIIEEEQE</sequence>
<gene>
    <name evidence="1" type="ORF">ACOLOM_LOCUS9547</name>
</gene>
<dbReference type="Proteomes" id="UP000789525">
    <property type="component" value="Unassembled WGS sequence"/>
</dbReference>
<proteinExistence type="predicted"/>
<keyword evidence="2" id="KW-1185">Reference proteome</keyword>
<feature type="non-terminal residue" evidence="1">
    <location>
        <position position="238"/>
    </location>
</feature>
<organism evidence="1 2">
    <name type="scientific">Acaulospora colombiana</name>
    <dbReference type="NCBI Taxonomy" id="27376"/>
    <lineage>
        <taxon>Eukaryota</taxon>
        <taxon>Fungi</taxon>
        <taxon>Fungi incertae sedis</taxon>
        <taxon>Mucoromycota</taxon>
        <taxon>Glomeromycotina</taxon>
        <taxon>Glomeromycetes</taxon>
        <taxon>Diversisporales</taxon>
        <taxon>Acaulosporaceae</taxon>
        <taxon>Acaulospora</taxon>
    </lineage>
</organism>
<evidence type="ECO:0000313" key="2">
    <source>
        <dbReference type="Proteomes" id="UP000789525"/>
    </source>
</evidence>
<feature type="non-terminal residue" evidence="1">
    <location>
        <position position="1"/>
    </location>
</feature>
<name>A0ACA9P6N9_9GLOM</name>
<protein>
    <submittedName>
        <fullName evidence="1">3075_t:CDS:1</fullName>
    </submittedName>
</protein>
<comment type="caution">
    <text evidence="1">The sequence shown here is derived from an EMBL/GenBank/DDBJ whole genome shotgun (WGS) entry which is preliminary data.</text>
</comment>
<reference evidence="1" key="1">
    <citation type="submission" date="2021-06" db="EMBL/GenBank/DDBJ databases">
        <authorList>
            <person name="Kallberg Y."/>
            <person name="Tangrot J."/>
            <person name="Rosling A."/>
        </authorList>
    </citation>
    <scope>NUCLEOTIDE SEQUENCE</scope>
    <source>
        <strain evidence="1">CL356</strain>
    </source>
</reference>